<protein>
    <submittedName>
        <fullName evidence="1">Uncharacterized protein</fullName>
    </submittedName>
</protein>
<keyword evidence="2" id="KW-1185">Reference proteome</keyword>
<dbReference type="EMBL" id="QRBI01000123">
    <property type="protein sequence ID" value="RMC04821.1"/>
    <property type="molecule type" value="Genomic_DNA"/>
</dbReference>
<proteinExistence type="predicted"/>
<reference evidence="1 2" key="1">
    <citation type="submission" date="2018-07" db="EMBL/GenBank/DDBJ databases">
        <title>A high quality draft genome assembly of the barn swallow (H. rustica rustica).</title>
        <authorList>
            <person name="Formenti G."/>
            <person name="Chiara M."/>
            <person name="Poveda L."/>
            <person name="Francoijs K.-J."/>
            <person name="Bonisoli-Alquati A."/>
            <person name="Canova L."/>
            <person name="Gianfranceschi L."/>
            <person name="Horner D.S."/>
            <person name="Saino N."/>
        </authorList>
    </citation>
    <scope>NUCLEOTIDE SEQUENCE [LARGE SCALE GENOMIC DNA]</scope>
    <source>
        <strain evidence="1">Chelidonia</strain>
        <tissue evidence="1">Blood</tissue>
    </source>
</reference>
<gene>
    <name evidence="1" type="ORF">DUI87_17994</name>
</gene>
<sequence length="119" mass="12733">MQFRTCAAFWAANAYFQIMSSSSLTNTPKFFSSGLLSNRSSPSLYSVFGIAPIQGQDLALGLAELHEVCVRSPFKPVQSPLDGIPSLQSVTHTTQPGVISKLDGGALNSTDIRISNRLA</sequence>
<evidence type="ECO:0000313" key="2">
    <source>
        <dbReference type="Proteomes" id="UP000269221"/>
    </source>
</evidence>
<dbReference type="AlphaFoldDB" id="A0A3M0JXC0"/>
<name>A0A3M0JXC0_HIRRU</name>
<evidence type="ECO:0000313" key="1">
    <source>
        <dbReference type="EMBL" id="RMC04821.1"/>
    </source>
</evidence>
<comment type="caution">
    <text evidence="1">The sequence shown here is derived from an EMBL/GenBank/DDBJ whole genome shotgun (WGS) entry which is preliminary data.</text>
</comment>
<dbReference type="OrthoDB" id="9400575at2759"/>
<accession>A0A3M0JXC0</accession>
<dbReference type="Proteomes" id="UP000269221">
    <property type="component" value="Unassembled WGS sequence"/>
</dbReference>
<organism evidence="1 2">
    <name type="scientific">Hirundo rustica rustica</name>
    <dbReference type="NCBI Taxonomy" id="333673"/>
    <lineage>
        <taxon>Eukaryota</taxon>
        <taxon>Metazoa</taxon>
        <taxon>Chordata</taxon>
        <taxon>Craniata</taxon>
        <taxon>Vertebrata</taxon>
        <taxon>Euteleostomi</taxon>
        <taxon>Archelosauria</taxon>
        <taxon>Archosauria</taxon>
        <taxon>Dinosauria</taxon>
        <taxon>Saurischia</taxon>
        <taxon>Theropoda</taxon>
        <taxon>Coelurosauria</taxon>
        <taxon>Aves</taxon>
        <taxon>Neognathae</taxon>
        <taxon>Neoaves</taxon>
        <taxon>Telluraves</taxon>
        <taxon>Australaves</taxon>
        <taxon>Passeriformes</taxon>
        <taxon>Sylvioidea</taxon>
        <taxon>Hirundinidae</taxon>
        <taxon>Hirundo</taxon>
    </lineage>
</organism>